<sequence>MERAITTGRTWQSLMKEHFRKVVIHDLAHSKFKLTAKEVKVIQYGYHSSAGDSSSPRKRDDSSAADSIAALASVTTPIFSRRRHHQRGCENPPPPPPVLLTMMTTDTDKMWINVYYMF</sequence>
<dbReference type="EMBL" id="GEZM01073875">
    <property type="protein sequence ID" value="JAV64759.1"/>
    <property type="molecule type" value="Transcribed_RNA"/>
</dbReference>
<dbReference type="AlphaFoldDB" id="A0A1Y1KTN2"/>
<evidence type="ECO:0000256" key="1">
    <source>
        <dbReference type="SAM" id="MobiDB-lite"/>
    </source>
</evidence>
<reference evidence="2" key="1">
    <citation type="journal article" date="2016" name="Sci. Rep.">
        <title>Molecular characterization of firefly nuptial gifts: a multi-omics approach sheds light on postcopulatory sexual selection.</title>
        <authorList>
            <person name="Al-Wathiqui N."/>
            <person name="Fallon T.R."/>
            <person name="South A."/>
            <person name="Weng J.K."/>
            <person name="Lewis S.M."/>
        </authorList>
    </citation>
    <scope>NUCLEOTIDE SEQUENCE</scope>
</reference>
<feature type="region of interest" description="Disordered" evidence="1">
    <location>
        <begin position="47"/>
        <end position="66"/>
    </location>
</feature>
<accession>A0A1Y1KTN2</accession>
<organism evidence="2">
    <name type="scientific">Photinus pyralis</name>
    <name type="common">Common eastern firefly</name>
    <name type="synonym">Lampyris pyralis</name>
    <dbReference type="NCBI Taxonomy" id="7054"/>
    <lineage>
        <taxon>Eukaryota</taxon>
        <taxon>Metazoa</taxon>
        <taxon>Ecdysozoa</taxon>
        <taxon>Arthropoda</taxon>
        <taxon>Hexapoda</taxon>
        <taxon>Insecta</taxon>
        <taxon>Pterygota</taxon>
        <taxon>Neoptera</taxon>
        <taxon>Endopterygota</taxon>
        <taxon>Coleoptera</taxon>
        <taxon>Polyphaga</taxon>
        <taxon>Elateriformia</taxon>
        <taxon>Elateroidea</taxon>
        <taxon>Lampyridae</taxon>
        <taxon>Lampyrinae</taxon>
        <taxon>Photinus</taxon>
    </lineage>
</organism>
<protein>
    <submittedName>
        <fullName evidence="2">Uncharacterized protein</fullName>
    </submittedName>
</protein>
<evidence type="ECO:0000313" key="2">
    <source>
        <dbReference type="EMBL" id="JAV64759.1"/>
    </source>
</evidence>
<proteinExistence type="predicted"/>
<name>A0A1Y1KTN2_PHOPY</name>